<name>A0A8R1EFP2_CAEJA</name>
<protein>
    <submittedName>
        <fullName evidence="1">Uncharacterized protein</fullName>
    </submittedName>
</protein>
<proteinExistence type="predicted"/>
<keyword evidence="2" id="KW-1185">Reference proteome</keyword>
<reference evidence="2" key="1">
    <citation type="submission" date="2010-08" db="EMBL/GenBank/DDBJ databases">
        <authorList>
            <consortium name="Caenorhabditis japonica Sequencing Consortium"/>
            <person name="Wilson R.K."/>
        </authorList>
    </citation>
    <scope>NUCLEOTIDE SEQUENCE [LARGE SCALE GENOMIC DNA]</scope>
    <source>
        <strain evidence="2">DF5081</strain>
    </source>
</reference>
<reference evidence="1" key="2">
    <citation type="submission" date="2022-06" db="UniProtKB">
        <authorList>
            <consortium name="EnsemblMetazoa"/>
        </authorList>
    </citation>
    <scope>IDENTIFICATION</scope>
    <source>
        <strain evidence="1">DF5081</strain>
    </source>
</reference>
<dbReference type="EnsemblMetazoa" id="CJA32759.1">
    <property type="protein sequence ID" value="CJA32759.1"/>
    <property type="gene ID" value="WBGene00208606"/>
</dbReference>
<dbReference type="Proteomes" id="UP000005237">
    <property type="component" value="Unassembled WGS sequence"/>
</dbReference>
<accession>A0A8R1EFP2</accession>
<evidence type="ECO:0000313" key="1">
    <source>
        <dbReference type="EnsemblMetazoa" id="CJA32759.1"/>
    </source>
</evidence>
<organism evidence="1 2">
    <name type="scientific">Caenorhabditis japonica</name>
    <dbReference type="NCBI Taxonomy" id="281687"/>
    <lineage>
        <taxon>Eukaryota</taxon>
        <taxon>Metazoa</taxon>
        <taxon>Ecdysozoa</taxon>
        <taxon>Nematoda</taxon>
        <taxon>Chromadorea</taxon>
        <taxon>Rhabditida</taxon>
        <taxon>Rhabditina</taxon>
        <taxon>Rhabditomorpha</taxon>
        <taxon>Rhabditoidea</taxon>
        <taxon>Rhabditidae</taxon>
        <taxon>Peloderinae</taxon>
        <taxon>Caenorhabditis</taxon>
    </lineage>
</organism>
<dbReference type="AlphaFoldDB" id="A0A8R1EFP2"/>
<sequence length="127" mass="14972">MSSRPKRLRLSCRKVCELWFPDDETNPDECDGIGDNLFQEIPHIERSKQAANMLLGIFRSQKKPTYKIFDRIITYMCHQFNSIPDWNGMRVLVKVVNLRCDDQQECIFGGEEGDQFEGSTPRRRRWS</sequence>
<evidence type="ECO:0000313" key="2">
    <source>
        <dbReference type="Proteomes" id="UP000005237"/>
    </source>
</evidence>